<reference evidence="13" key="1">
    <citation type="submission" date="2019-08" db="EMBL/GenBank/DDBJ databases">
        <title>The genome of the North American firefly Photinus pyralis.</title>
        <authorList>
            <consortium name="Photinus pyralis genome working group"/>
            <person name="Fallon T.R."/>
            <person name="Sander Lower S.E."/>
            <person name="Weng J.-K."/>
        </authorList>
    </citation>
    <scope>NUCLEOTIDE SEQUENCE</scope>
    <source>
        <strain evidence="13">TRF0915ILg1</strain>
        <tissue evidence="13">Whole body</tissue>
    </source>
</reference>
<feature type="domain" description="Fibronectin type-III" evidence="12">
    <location>
        <begin position="638"/>
        <end position="725"/>
    </location>
</feature>
<comment type="caution">
    <text evidence="13">The sequence shown here is derived from an EMBL/GenBank/DDBJ whole genome shotgun (WGS) entry which is preliminary data.</text>
</comment>
<keyword evidence="7" id="KW-0675">Receptor</keyword>
<feature type="domain" description="Fibronectin type-III" evidence="12">
    <location>
        <begin position="729"/>
        <end position="827"/>
    </location>
</feature>
<evidence type="ECO:0000256" key="1">
    <source>
        <dbReference type="ARBA" id="ARBA00004479"/>
    </source>
</evidence>
<keyword evidence="8" id="KW-0325">Glycoprotein</keyword>
<feature type="region of interest" description="Disordered" evidence="9">
    <location>
        <begin position="984"/>
        <end position="1006"/>
    </location>
</feature>
<protein>
    <recommendedName>
        <fullName evidence="12">Fibronectin type-III domain-containing protein</fullName>
    </recommendedName>
</protein>
<dbReference type="EMBL" id="VTPC01004874">
    <property type="protein sequence ID" value="KAF2896650.1"/>
    <property type="molecule type" value="Genomic_DNA"/>
</dbReference>
<proteinExistence type="predicted"/>
<evidence type="ECO:0000256" key="5">
    <source>
        <dbReference type="ARBA" id="ARBA00022989"/>
    </source>
</evidence>
<dbReference type="CDD" id="cd00063">
    <property type="entry name" value="FN3"/>
    <property type="match status" value="3"/>
</dbReference>
<sequence>MDRNIWVSIGILLTIQYISADNYCIKDRKSSDNIIYIEYGNPLEIPCILTEEHTRNLYFTQDNKTLPRENVRLLNSSSIKLHIEKPPRSKSIYACKLNNKEVCSNTIIIDTKPLPIIDLECTSYNFQNLTCTWTSPKSLVDISYNLAHYFLSDRHLRNPCPKLISHENGTRFSCSWIEYNRMHSEIYFELTMTNIFGTTRVKKKLSHYEHVVPNPPVELTHVNKTSESIYLRWFIPLEMQTYPVGLQHRIMYRSEYGREEWQVAGIIETPPQDQMKYVHFNLTNLEYAHALYDIRVSIRSLAAKQEESMWSNYSSIAARTMGKIPGSPPATNVGGFEIIPTSNNNANVYVYWESVKDEIKNGDGFKYHIEIEELPSIKRIETQHAFAEFQNLSIFENYTFHIWSENNFGSSESESIIFIPKLSERIEEPKSFTIIPYGNGKYGLSWNTSNKSYPSTIQNYTIFWCANNWKKNQQQCHGDLRWEYTFDNKTTLNFTLFDDAIHQFGISANSETSSSGIVWNTCANIQNNGIGNLKNVWINKVYPTSIEITWRSQCLDNNVKSFLVYYCDVVNKTNNTCKGEYENVSIHINPGTNKANISGLKPEETYFVRAAIASGQFRKSQRTYTHLITSTSDEVLNPPSNIIIINTTKTSVSISWQKPDIANRNSIVYEIVCTNGSYHILNRSNSETFTITNLTSYTEYYIHIRTCIVKCSTPSEAMKFRTQGGVPSEVSQLQVMSQNKTGMLVIWEQPNYPDGKNIFEVYFKKLEHGHPISYYTEDTCFETDNCNEDEKYNKYYISVRAVNFFDGERYEGPWSDGFELQCMSPPSVWLWLLLPAFIILLIILFYLGIRIYRHYKADLHVDVVLPPGLTSDTGTNLKLWGRPSIDETALTKRLFNNGDLNSPVSEDENSTFSFKLKPEPLNHQLISTPRQVDKDTVCLQDLNQSLQPKEHTSPLPNHMNALIHNLLDNEQLVKSCNNKNSTKELSEQENKALPCLSNSTSEPENQQTMKGYYKDVTHLQNVPSVQHPQGYVAVGVADDPSIALRNDSPSNFPKGYVTVGAGNDSSLFPSSNEDKQLPTLPKGYIAVGGDGTNLLLPDCTKDEMTQDLENSNVCDKEVIKNFKNLENCTKNHLPNGYVSVGADSNFPSLNEHEESQLISSKDITSNLDRSSFRANSSSTEDSPQRLADSRGYITLPSNM</sequence>
<evidence type="ECO:0000256" key="4">
    <source>
        <dbReference type="ARBA" id="ARBA00022737"/>
    </source>
</evidence>
<keyword evidence="4" id="KW-0677">Repeat</keyword>
<name>A0A8K0D8Z9_IGNLU</name>
<evidence type="ECO:0000256" key="2">
    <source>
        <dbReference type="ARBA" id="ARBA00022692"/>
    </source>
</evidence>
<feature type="domain" description="Fibronectin type-III" evidence="12">
    <location>
        <begin position="215"/>
        <end position="323"/>
    </location>
</feature>
<feature type="compositionally biased region" description="Polar residues" evidence="9">
    <location>
        <begin position="996"/>
        <end position="1006"/>
    </location>
</feature>
<keyword evidence="14" id="KW-1185">Reference proteome</keyword>
<dbReference type="InterPro" id="IPR050991">
    <property type="entry name" value="ECM_Regulatory_Proteins"/>
</dbReference>
<dbReference type="PANTHER" id="PTHR46708:SF2">
    <property type="entry name" value="FIBRONECTIN TYPE-III DOMAIN-CONTAINING PROTEIN"/>
    <property type="match status" value="1"/>
</dbReference>
<feature type="transmembrane region" description="Helical" evidence="10">
    <location>
        <begin position="828"/>
        <end position="849"/>
    </location>
</feature>
<evidence type="ECO:0000313" key="14">
    <source>
        <dbReference type="Proteomes" id="UP000801492"/>
    </source>
</evidence>
<dbReference type="InterPro" id="IPR013783">
    <property type="entry name" value="Ig-like_fold"/>
</dbReference>
<dbReference type="Proteomes" id="UP000801492">
    <property type="component" value="Unassembled WGS sequence"/>
</dbReference>
<evidence type="ECO:0000256" key="10">
    <source>
        <dbReference type="SAM" id="Phobius"/>
    </source>
</evidence>
<accession>A0A8K0D8Z9</accession>
<keyword evidence="3 11" id="KW-0732">Signal</keyword>
<organism evidence="13 14">
    <name type="scientific">Ignelater luminosus</name>
    <name type="common">Cucubano</name>
    <name type="synonym">Pyrophorus luminosus</name>
    <dbReference type="NCBI Taxonomy" id="2038154"/>
    <lineage>
        <taxon>Eukaryota</taxon>
        <taxon>Metazoa</taxon>
        <taxon>Ecdysozoa</taxon>
        <taxon>Arthropoda</taxon>
        <taxon>Hexapoda</taxon>
        <taxon>Insecta</taxon>
        <taxon>Pterygota</taxon>
        <taxon>Neoptera</taxon>
        <taxon>Endopterygota</taxon>
        <taxon>Coleoptera</taxon>
        <taxon>Polyphaga</taxon>
        <taxon>Elateriformia</taxon>
        <taxon>Elateroidea</taxon>
        <taxon>Elateridae</taxon>
        <taxon>Agrypninae</taxon>
        <taxon>Pyrophorini</taxon>
        <taxon>Ignelater</taxon>
    </lineage>
</organism>
<evidence type="ECO:0000256" key="3">
    <source>
        <dbReference type="ARBA" id="ARBA00022729"/>
    </source>
</evidence>
<dbReference type="InterPro" id="IPR036116">
    <property type="entry name" value="FN3_sf"/>
</dbReference>
<evidence type="ECO:0000256" key="9">
    <source>
        <dbReference type="SAM" id="MobiDB-lite"/>
    </source>
</evidence>
<dbReference type="SMART" id="SM00060">
    <property type="entry name" value="FN3"/>
    <property type="match status" value="5"/>
</dbReference>
<feature type="chain" id="PRO_5035420996" description="Fibronectin type-III domain-containing protein" evidence="11">
    <location>
        <begin position="21"/>
        <end position="1199"/>
    </location>
</feature>
<dbReference type="GO" id="GO:0016020">
    <property type="term" value="C:membrane"/>
    <property type="evidence" value="ECO:0007669"/>
    <property type="project" value="UniProtKB-SubCell"/>
</dbReference>
<dbReference type="Pfam" id="PF00041">
    <property type="entry name" value="fn3"/>
    <property type="match status" value="1"/>
</dbReference>
<feature type="signal peptide" evidence="11">
    <location>
        <begin position="1"/>
        <end position="20"/>
    </location>
</feature>
<keyword evidence="2 10" id="KW-0812">Transmembrane</keyword>
<dbReference type="InterPro" id="IPR003961">
    <property type="entry name" value="FN3_dom"/>
</dbReference>
<dbReference type="PANTHER" id="PTHR46708">
    <property type="entry name" value="TENASCIN"/>
    <property type="match status" value="1"/>
</dbReference>
<dbReference type="SUPFAM" id="SSF49265">
    <property type="entry name" value="Fibronectin type III"/>
    <property type="match status" value="5"/>
</dbReference>
<evidence type="ECO:0000313" key="13">
    <source>
        <dbReference type="EMBL" id="KAF2896650.1"/>
    </source>
</evidence>
<dbReference type="OrthoDB" id="6381660at2759"/>
<feature type="region of interest" description="Disordered" evidence="9">
    <location>
        <begin position="1169"/>
        <end position="1199"/>
    </location>
</feature>
<evidence type="ECO:0000256" key="11">
    <source>
        <dbReference type="SAM" id="SignalP"/>
    </source>
</evidence>
<evidence type="ECO:0000256" key="7">
    <source>
        <dbReference type="ARBA" id="ARBA00023170"/>
    </source>
</evidence>
<evidence type="ECO:0000256" key="6">
    <source>
        <dbReference type="ARBA" id="ARBA00023136"/>
    </source>
</evidence>
<dbReference type="AlphaFoldDB" id="A0A8K0D8Z9"/>
<comment type="subcellular location">
    <subcellularLocation>
        <location evidence="1">Membrane</location>
        <topology evidence="1">Single-pass type I membrane protein</topology>
    </subcellularLocation>
</comment>
<keyword evidence="6 10" id="KW-0472">Membrane</keyword>
<dbReference type="InterPro" id="IPR015321">
    <property type="entry name" value="TypeI_recpt_CBD"/>
</dbReference>
<evidence type="ECO:0000259" key="12">
    <source>
        <dbReference type="PROSITE" id="PS50853"/>
    </source>
</evidence>
<feature type="compositionally biased region" description="Polar residues" evidence="9">
    <location>
        <begin position="1169"/>
        <end position="1181"/>
    </location>
</feature>
<evidence type="ECO:0000256" key="8">
    <source>
        <dbReference type="ARBA" id="ARBA00023180"/>
    </source>
</evidence>
<dbReference type="Gene3D" id="2.60.40.10">
    <property type="entry name" value="Immunoglobulins"/>
    <property type="match status" value="7"/>
</dbReference>
<dbReference type="Pfam" id="PF09240">
    <property type="entry name" value="IL6Ra-bind"/>
    <property type="match status" value="1"/>
</dbReference>
<gene>
    <name evidence="13" type="ORF">ILUMI_09524</name>
</gene>
<dbReference type="PROSITE" id="PS50853">
    <property type="entry name" value="FN3"/>
    <property type="match status" value="3"/>
</dbReference>
<keyword evidence="5 10" id="KW-1133">Transmembrane helix</keyword>